<feature type="signal peptide" evidence="2">
    <location>
        <begin position="1"/>
        <end position="22"/>
    </location>
</feature>
<dbReference type="InterPro" id="IPR027381">
    <property type="entry name" value="LytR/CpsA/Psr_C"/>
</dbReference>
<keyword evidence="6" id="KW-1185">Reference proteome</keyword>
<name>A0ABV9G3M8_9ACTN</name>
<dbReference type="Pfam" id="PF13399">
    <property type="entry name" value="LytR_C"/>
    <property type="match status" value="1"/>
</dbReference>
<reference evidence="6" key="1">
    <citation type="journal article" date="2019" name="Int. J. Syst. Evol. Microbiol.">
        <title>The Global Catalogue of Microorganisms (GCM) 10K type strain sequencing project: providing services to taxonomists for standard genome sequencing and annotation.</title>
        <authorList>
            <consortium name="The Broad Institute Genomics Platform"/>
            <consortium name="The Broad Institute Genome Sequencing Center for Infectious Disease"/>
            <person name="Wu L."/>
            <person name="Ma J."/>
        </authorList>
    </citation>
    <scope>NUCLEOTIDE SEQUENCE [LARGE SCALE GENOMIC DNA]</scope>
    <source>
        <strain evidence="6">CGMCC 4.7139</strain>
    </source>
</reference>
<organism evidence="5 6">
    <name type="scientific">Streptomyces maoxianensis</name>
    <dbReference type="NCBI Taxonomy" id="1459942"/>
    <lineage>
        <taxon>Bacteria</taxon>
        <taxon>Bacillati</taxon>
        <taxon>Actinomycetota</taxon>
        <taxon>Actinomycetes</taxon>
        <taxon>Kitasatosporales</taxon>
        <taxon>Streptomycetaceae</taxon>
        <taxon>Streptomyces</taxon>
    </lineage>
</organism>
<comment type="similarity">
    <text evidence="1">Belongs to the LytR/CpsA/Psr (LCP) family.</text>
</comment>
<proteinExistence type="inferred from homology"/>
<evidence type="ECO:0000313" key="5">
    <source>
        <dbReference type="EMBL" id="MFC4607426.1"/>
    </source>
</evidence>
<dbReference type="NCBIfam" id="TIGR00350">
    <property type="entry name" value="lytR_cpsA_psr"/>
    <property type="match status" value="1"/>
</dbReference>
<evidence type="ECO:0000256" key="1">
    <source>
        <dbReference type="ARBA" id="ARBA00006068"/>
    </source>
</evidence>
<dbReference type="RefSeq" id="WP_381192417.1">
    <property type="nucleotide sequence ID" value="NZ_JBHSFE010000007.1"/>
</dbReference>
<dbReference type="PANTHER" id="PTHR33392:SF6">
    <property type="entry name" value="POLYISOPRENYL-TEICHOIC ACID--PEPTIDOGLYCAN TEICHOIC ACID TRANSFERASE TAGU"/>
    <property type="match status" value="1"/>
</dbReference>
<dbReference type="EMBL" id="JBHSFE010000007">
    <property type="protein sequence ID" value="MFC4607426.1"/>
    <property type="molecule type" value="Genomic_DNA"/>
</dbReference>
<evidence type="ECO:0000256" key="2">
    <source>
        <dbReference type="SAM" id="SignalP"/>
    </source>
</evidence>
<protein>
    <submittedName>
        <fullName evidence="5">LCP family protein</fullName>
    </submittedName>
</protein>
<dbReference type="InterPro" id="IPR050922">
    <property type="entry name" value="LytR/CpsA/Psr_CW_biosynth"/>
</dbReference>
<evidence type="ECO:0000259" key="4">
    <source>
        <dbReference type="Pfam" id="PF13399"/>
    </source>
</evidence>
<feature type="domain" description="LytR/CpsA/Psr regulator C-terminal" evidence="4">
    <location>
        <begin position="334"/>
        <end position="403"/>
    </location>
</feature>
<sequence>MRSFTVTAVLIASLASGGSLWAADRAASSSPAAGEANGTNVLVVGSDSRTGLSAEDKKRLHVGGKGCDCTDVMMVVHIAEDGRRMSVVSIPRDSYVEFADHAHARHFGKINGAFAHGGGDLTVRTVEKATGLRIDHYLETDFTGFADTVDRLGGAKVCTDKSLQDPGSGLDLAAGAHRLNGIHALRYVRARHLSPPGDLGRVRRQQRLLIEMLSRLRAEGAFANPVAAVRTALKLRTSVRTDPDTNLADLMKLGSRLRGLAADQTEFATVPISEFDHRVPQWGSTLLWDKDRSAALWAALRADRPIVGDRGIRPSMDVPVEIAPASLHLRVTDQEVASALRANGFVVEYVPRKPDEPGPAGPTVITYDPARARHAPTIAAALPGARLQPVAGHGQVFDIAVGSEATAVVKVVHDRSSVEGAPVHGDRLRCTTPDEPAG</sequence>
<dbReference type="PANTHER" id="PTHR33392">
    <property type="entry name" value="POLYISOPRENYL-TEICHOIC ACID--PEPTIDOGLYCAN TEICHOIC ACID TRANSFERASE TAGU"/>
    <property type="match status" value="1"/>
</dbReference>
<gene>
    <name evidence="5" type="ORF">ACFO9E_06305</name>
</gene>
<keyword evidence="2" id="KW-0732">Signal</keyword>
<feature type="chain" id="PRO_5045259466" evidence="2">
    <location>
        <begin position="23"/>
        <end position="438"/>
    </location>
</feature>
<dbReference type="InterPro" id="IPR004474">
    <property type="entry name" value="LytR_CpsA_psr"/>
</dbReference>
<accession>A0ABV9G3M8</accession>
<evidence type="ECO:0000313" key="6">
    <source>
        <dbReference type="Proteomes" id="UP001595993"/>
    </source>
</evidence>
<feature type="domain" description="Cell envelope-related transcriptional attenuator" evidence="3">
    <location>
        <begin position="70"/>
        <end position="216"/>
    </location>
</feature>
<dbReference type="Gene3D" id="3.40.630.190">
    <property type="entry name" value="LCP protein"/>
    <property type="match status" value="1"/>
</dbReference>
<dbReference type="Proteomes" id="UP001595993">
    <property type="component" value="Unassembled WGS sequence"/>
</dbReference>
<comment type="caution">
    <text evidence="5">The sequence shown here is derived from an EMBL/GenBank/DDBJ whole genome shotgun (WGS) entry which is preliminary data.</text>
</comment>
<evidence type="ECO:0000259" key="3">
    <source>
        <dbReference type="Pfam" id="PF03816"/>
    </source>
</evidence>
<dbReference type="Pfam" id="PF03816">
    <property type="entry name" value="LytR_cpsA_psr"/>
    <property type="match status" value="1"/>
</dbReference>